<gene>
    <name evidence="3" type="ORF">I598_2421</name>
</gene>
<protein>
    <submittedName>
        <fullName evidence="3">HNH endonuclease</fullName>
    </submittedName>
</protein>
<dbReference type="InterPro" id="IPR003615">
    <property type="entry name" value="HNH_nuc"/>
</dbReference>
<dbReference type="InterPro" id="IPR052892">
    <property type="entry name" value="NA-targeting_endonuclease"/>
</dbReference>
<dbReference type="KEGG" id="ido:I598_2421"/>
<dbReference type="AlphaFoldDB" id="A0A161I895"/>
<dbReference type="CDD" id="cd00085">
    <property type="entry name" value="HNHc"/>
    <property type="match status" value="1"/>
</dbReference>
<accession>A0A161I895</accession>
<dbReference type="GO" id="GO:0004519">
    <property type="term" value="F:endonuclease activity"/>
    <property type="evidence" value="ECO:0007669"/>
    <property type="project" value="UniProtKB-KW"/>
</dbReference>
<dbReference type="EMBL" id="CP014209">
    <property type="protein sequence ID" value="ANC31958.1"/>
    <property type="molecule type" value="Genomic_DNA"/>
</dbReference>
<feature type="domain" description="HNH" evidence="2">
    <location>
        <begin position="118"/>
        <end position="153"/>
    </location>
</feature>
<dbReference type="STRING" id="1300344.I598_2421"/>
<dbReference type="Proteomes" id="UP000076794">
    <property type="component" value="Chromosome"/>
</dbReference>
<evidence type="ECO:0000256" key="1">
    <source>
        <dbReference type="SAM" id="MobiDB-lite"/>
    </source>
</evidence>
<keyword evidence="4" id="KW-1185">Reference proteome</keyword>
<dbReference type="Pfam" id="PF01844">
    <property type="entry name" value="HNH"/>
    <property type="match status" value="1"/>
</dbReference>
<dbReference type="PANTHER" id="PTHR33877">
    <property type="entry name" value="SLL1193 PROTEIN"/>
    <property type="match status" value="1"/>
</dbReference>
<sequence length="204" mass="23203">MESGSADERRPPRPRQLDDPYPEALESALHHVADRDIDGARSVLQDIQFAPVPRRPERWPSTSVIAGIYARDCYQCRYCGEKTVLTPVMRLLSRLFPDEFPMHPNWKSDQTHPAFVSRSATLDHVQSIAGGGDPVAEDNLVTACWGCNRRKGDLRLDELGWELRDPADPHWRGLTELYEPAWIAAGRPKLSETEMTWMRATKAR</sequence>
<evidence type="ECO:0000313" key="4">
    <source>
        <dbReference type="Proteomes" id="UP000076794"/>
    </source>
</evidence>
<reference evidence="3 4" key="1">
    <citation type="submission" date="2016-01" db="EMBL/GenBank/DDBJ databases">
        <title>Complete genome sequence of a soil Actinobacterium, Isoptericola dokdonensis DS-3.</title>
        <authorList>
            <person name="Kwon S.-K."/>
            <person name="Kim J.F."/>
        </authorList>
    </citation>
    <scope>NUCLEOTIDE SEQUENCE [LARGE SCALE GENOMIC DNA]</scope>
    <source>
        <strain evidence="3 4">DS-3</strain>
    </source>
</reference>
<dbReference type="GO" id="GO:0008270">
    <property type="term" value="F:zinc ion binding"/>
    <property type="evidence" value="ECO:0007669"/>
    <property type="project" value="InterPro"/>
</dbReference>
<evidence type="ECO:0000259" key="2">
    <source>
        <dbReference type="Pfam" id="PF01844"/>
    </source>
</evidence>
<dbReference type="InterPro" id="IPR002711">
    <property type="entry name" value="HNH"/>
</dbReference>
<dbReference type="OrthoDB" id="4461979at2"/>
<proteinExistence type="predicted"/>
<feature type="compositionally biased region" description="Basic and acidic residues" evidence="1">
    <location>
        <begin position="1"/>
        <end position="18"/>
    </location>
</feature>
<keyword evidence="3" id="KW-0540">Nuclease</keyword>
<evidence type="ECO:0000313" key="3">
    <source>
        <dbReference type="EMBL" id="ANC31958.1"/>
    </source>
</evidence>
<name>A0A161I895_9MICO</name>
<dbReference type="Gene3D" id="1.10.30.50">
    <property type="match status" value="1"/>
</dbReference>
<dbReference type="PATRIC" id="fig|1300344.3.peg.2427"/>
<dbReference type="GO" id="GO:0003676">
    <property type="term" value="F:nucleic acid binding"/>
    <property type="evidence" value="ECO:0007669"/>
    <property type="project" value="InterPro"/>
</dbReference>
<keyword evidence="3" id="KW-0378">Hydrolase</keyword>
<keyword evidence="3" id="KW-0255">Endonuclease</keyword>
<feature type="region of interest" description="Disordered" evidence="1">
    <location>
        <begin position="1"/>
        <end position="21"/>
    </location>
</feature>
<dbReference type="PANTHER" id="PTHR33877:SF2">
    <property type="entry name" value="OS07G0170200 PROTEIN"/>
    <property type="match status" value="1"/>
</dbReference>
<organism evidence="3 4">
    <name type="scientific">Isoptericola dokdonensis DS-3</name>
    <dbReference type="NCBI Taxonomy" id="1300344"/>
    <lineage>
        <taxon>Bacteria</taxon>
        <taxon>Bacillati</taxon>
        <taxon>Actinomycetota</taxon>
        <taxon>Actinomycetes</taxon>
        <taxon>Micrococcales</taxon>
        <taxon>Promicromonosporaceae</taxon>
        <taxon>Isoptericola</taxon>
    </lineage>
</organism>